<dbReference type="AlphaFoldDB" id="A0A927FBM9"/>
<organism evidence="2 3">
    <name type="scientific">Pelagicoccus enzymogenes</name>
    <dbReference type="NCBI Taxonomy" id="2773457"/>
    <lineage>
        <taxon>Bacteria</taxon>
        <taxon>Pseudomonadati</taxon>
        <taxon>Verrucomicrobiota</taxon>
        <taxon>Opitutia</taxon>
        <taxon>Puniceicoccales</taxon>
        <taxon>Pelagicoccaceae</taxon>
        <taxon>Pelagicoccus</taxon>
    </lineage>
</organism>
<dbReference type="Proteomes" id="UP000622317">
    <property type="component" value="Unassembled WGS sequence"/>
</dbReference>
<gene>
    <name evidence="2" type="ORF">IEN85_21750</name>
</gene>
<dbReference type="InterPro" id="IPR007712">
    <property type="entry name" value="RelE/ParE_toxin"/>
</dbReference>
<dbReference type="RefSeq" id="WP_191619205.1">
    <property type="nucleotide sequence ID" value="NZ_JACYFG010000051.1"/>
</dbReference>
<evidence type="ECO:0000256" key="1">
    <source>
        <dbReference type="ARBA" id="ARBA00022649"/>
    </source>
</evidence>
<dbReference type="Gene3D" id="3.30.2310.20">
    <property type="entry name" value="RelE-like"/>
    <property type="match status" value="1"/>
</dbReference>
<accession>A0A927FBM9</accession>
<dbReference type="SUPFAM" id="SSF143011">
    <property type="entry name" value="RelE-like"/>
    <property type="match status" value="1"/>
</dbReference>
<protein>
    <submittedName>
        <fullName evidence="2">Type II toxin-antitoxin system RelE/ParE family toxin</fullName>
    </submittedName>
</protein>
<dbReference type="InterPro" id="IPR035093">
    <property type="entry name" value="RelE/ParE_toxin_dom_sf"/>
</dbReference>
<comment type="caution">
    <text evidence="2">The sequence shown here is derived from an EMBL/GenBank/DDBJ whole genome shotgun (WGS) entry which is preliminary data.</text>
</comment>
<dbReference type="EMBL" id="JACYFG010000051">
    <property type="protein sequence ID" value="MBD5782138.1"/>
    <property type="molecule type" value="Genomic_DNA"/>
</dbReference>
<sequence length="99" mass="11723">MSKTPVRLSNAAQNDLLQIARYGDERFEREQSDRYRDKIKERLALISKNPRLYPTVNYIRKGYRRSVCGAHSIYFREEEEHVLVVRILKHQDTSASLDI</sequence>
<evidence type="ECO:0000313" key="2">
    <source>
        <dbReference type="EMBL" id="MBD5782138.1"/>
    </source>
</evidence>
<keyword evidence="1" id="KW-1277">Toxin-antitoxin system</keyword>
<proteinExistence type="predicted"/>
<dbReference type="Pfam" id="PF05016">
    <property type="entry name" value="ParE_toxin"/>
    <property type="match status" value="1"/>
</dbReference>
<reference evidence="2" key="1">
    <citation type="submission" date="2020-09" db="EMBL/GenBank/DDBJ databases">
        <title>Pelagicoccus enzymogenes sp. nov. with an EPS production, isolated from marine sediment.</title>
        <authorList>
            <person name="Feng X."/>
        </authorList>
    </citation>
    <scope>NUCLEOTIDE SEQUENCE</scope>
    <source>
        <strain evidence="2">NFK12</strain>
    </source>
</reference>
<keyword evidence="3" id="KW-1185">Reference proteome</keyword>
<evidence type="ECO:0000313" key="3">
    <source>
        <dbReference type="Proteomes" id="UP000622317"/>
    </source>
</evidence>
<name>A0A927FBM9_9BACT</name>